<dbReference type="PANTHER" id="PTHR43135:SF3">
    <property type="entry name" value="ALPHA-D-RIBOSE 1-METHYLPHOSPHONATE 5-TRIPHOSPHATE DIPHOSPHATASE"/>
    <property type="match status" value="1"/>
</dbReference>
<evidence type="ECO:0000313" key="2">
    <source>
        <dbReference type="EMBL" id="NKG19927.1"/>
    </source>
</evidence>
<dbReference type="SUPFAM" id="SSF51338">
    <property type="entry name" value="Composite domain of metallo-dependent hydrolases"/>
    <property type="match status" value="1"/>
</dbReference>
<dbReference type="PIRSF" id="PIRSF038971">
    <property type="entry name" value="PhnM"/>
    <property type="match status" value="1"/>
</dbReference>
<accession>A0ABX1G132</accession>
<dbReference type="EC" id="3.6.1.63" evidence="2"/>
<dbReference type="InterPro" id="IPR051781">
    <property type="entry name" value="Metallo-dep_Hydrolase"/>
</dbReference>
<dbReference type="EMBL" id="JAAWVT010000001">
    <property type="protein sequence ID" value="NKG19927.1"/>
    <property type="molecule type" value="Genomic_DNA"/>
</dbReference>
<dbReference type="Proteomes" id="UP000746595">
    <property type="component" value="Unassembled WGS sequence"/>
</dbReference>
<keyword evidence="3" id="KW-1185">Reference proteome</keyword>
<dbReference type="InterPro" id="IPR012696">
    <property type="entry name" value="PhnM"/>
</dbReference>
<reference evidence="2 3" key="1">
    <citation type="submission" date="2020-04" db="EMBL/GenBank/DDBJ databases">
        <title>Paeniglutamicibacter sp. ANT13_2, a novel actinomycete isolated from sediment in Antarctica.</title>
        <authorList>
            <person name="Sakdapetsiri C."/>
            <person name="Pinyakong O."/>
        </authorList>
    </citation>
    <scope>NUCLEOTIDE SEQUENCE [LARGE SCALE GENOMIC DNA]</scope>
    <source>
        <strain evidence="2 3">ANT13_2</strain>
    </source>
</reference>
<evidence type="ECO:0000313" key="3">
    <source>
        <dbReference type="Proteomes" id="UP000746595"/>
    </source>
</evidence>
<organism evidence="2 3">
    <name type="scientific">Paeniglutamicibacter terrestris</name>
    <dbReference type="NCBI Taxonomy" id="2723403"/>
    <lineage>
        <taxon>Bacteria</taxon>
        <taxon>Bacillati</taxon>
        <taxon>Actinomycetota</taxon>
        <taxon>Actinomycetes</taxon>
        <taxon>Micrococcales</taxon>
        <taxon>Micrococcaceae</taxon>
        <taxon>Paeniglutamicibacter</taxon>
    </lineage>
</organism>
<evidence type="ECO:0000259" key="1">
    <source>
        <dbReference type="Pfam" id="PF07969"/>
    </source>
</evidence>
<comment type="caution">
    <text evidence="2">The sequence shown here is derived from an EMBL/GenBank/DDBJ whole genome shotgun (WGS) entry which is preliminary data.</text>
</comment>
<dbReference type="Gene3D" id="2.30.40.10">
    <property type="entry name" value="Urease, subunit C, domain 1"/>
    <property type="match status" value="2"/>
</dbReference>
<dbReference type="InterPro" id="IPR032466">
    <property type="entry name" value="Metal_Hydrolase"/>
</dbReference>
<proteinExistence type="predicted"/>
<sequence>MVTTYILGHVRVLKDERMLEDQMISVVDGLIQEIRPHRAGLGADIDGAGKLCLPGIVDLHSDALAREYRPRPGACMPVDLAMQAAEGNLMAAGVTTAFHAVSFQTKSAVGIPIGSPQAPDVHHAISHYEEPRMDHRVLHRLDVRCPDGVHMLRDHLGGAEVPLVSYEDHTPGQGQYRDRTVMERWLREAQHMDPTQAAEHVDRLIAERDQQLTFKQQTLGWLAELAATGTIRLMGHDPVTPQEIDELIARHAVIAEFPTTLEAAQWAHLKGVSTVAGAPNVLLGGSHSGNVSALELAQAKVLNILASDYLPSSLLSAAFELARLGYATLSEAINMITKNPAVAAGLNDRGILAPGYRADLVLCSDTLSRPRVLQTLTAAR</sequence>
<gene>
    <name evidence="2" type="ORF">HED64_04275</name>
</gene>
<dbReference type="NCBIfam" id="NF011990">
    <property type="entry name" value="PRK15446.2-6"/>
    <property type="match status" value="1"/>
</dbReference>
<dbReference type="RefSeq" id="WP_168150814.1">
    <property type="nucleotide sequence ID" value="NZ_JAAWVT010000001.1"/>
</dbReference>
<protein>
    <submittedName>
        <fullName evidence="2">Alpha-D-ribose 1-methylphosphonate 5-triphosphate diphosphatase</fullName>
        <ecNumber evidence="2">3.6.1.63</ecNumber>
    </submittedName>
</protein>
<name>A0ABX1G132_9MICC</name>
<feature type="domain" description="Amidohydrolase 3" evidence="1">
    <location>
        <begin position="240"/>
        <end position="365"/>
    </location>
</feature>
<dbReference type="SUPFAM" id="SSF51556">
    <property type="entry name" value="Metallo-dependent hydrolases"/>
    <property type="match status" value="1"/>
</dbReference>
<dbReference type="Gene3D" id="3.20.20.140">
    <property type="entry name" value="Metal-dependent hydrolases"/>
    <property type="match status" value="2"/>
</dbReference>
<keyword evidence="2" id="KW-0378">Hydrolase</keyword>
<dbReference type="NCBIfam" id="NF011984">
    <property type="entry name" value="PRK15446.1-5"/>
    <property type="match status" value="1"/>
</dbReference>
<dbReference type="Pfam" id="PF07969">
    <property type="entry name" value="Amidohydro_3"/>
    <property type="match status" value="1"/>
</dbReference>
<dbReference type="InterPro" id="IPR013108">
    <property type="entry name" value="Amidohydro_3"/>
</dbReference>
<dbReference type="PANTHER" id="PTHR43135">
    <property type="entry name" value="ALPHA-D-RIBOSE 1-METHYLPHOSPHONATE 5-TRIPHOSPHATE DIPHOSPHATASE"/>
    <property type="match status" value="1"/>
</dbReference>
<dbReference type="InterPro" id="IPR011059">
    <property type="entry name" value="Metal-dep_hydrolase_composite"/>
</dbReference>
<dbReference type="GO" id="GO:0016787">
    <property type="term" value="F:hydrolase activity"/>
    <property type="evidence" value="ECO:0007669"/>
    <property type="project" value="UniProtKB-KW"/>
</dbReference>